<dbReference type="Gene3D" id="2.160.10.10">
    <property type="entry name" value="Hexapeptide repeat proteins"/>
    <property type="match status" value="1"/>
</dbReference>
<dbReference type="Proteomes" id="UP001500399">
    <property type="component" value="Unassembled WGS sequence"/>
</dbReference>
<sequence length="320" mass="35779">MPMCTKVLVVLGGDLDEELIPRYRRAEQEGTLSIVGYARCTERGLSVEGVRGEVEIHRVLLSCSKLFPMIAYLRRCAPEIPRAALLDGRIFRMPGLDVPRLFAENVGYAPLQAELTDREEAFLDVTRAEIPRVWSYGSRTVSVGVKSYFGGRIEWGYRGGVQEVRIGNYTSFGPHVVLEVGLNNQHDYRRITTYDPGCMDFDAEDWCSSLGYKSYAGGVHIGSDVWIGRGSRLKAAGDSGILTVGDGAVIAADSVVVKDVPPYAIVGGNPAQIIKYRFPPEMIESLLHLRWWDWPLEKIHEHLDVMNDPAAFLQRHGLWR</sequence>
<organism evidence="1 2">
    <name type="scientific">Selenomonas dianae</name>
    <dbReference type="NCBI Taxonomy" id="135079"/>
    <lineage>
        <taxon>Bacteria</taxon>
        <taxon>Bacillati</taxon>
        <taxon>Bacillota</taxon>
        <taxon>Negativicutes</taxon>
        <taxon>Selenomonadales</taxon>
        <taxon>Selenomonadaceae</taxon>
        <taxon>Selenomonas</taxon>
    </lineage>
</organism>
<evidence type="ECO:0000313" key="2">
    <source>
        <dbReference type="Proteomes" id="UP001500399"/>
    </source>
</evidence>
<comment type="caution">
    <text evidence="1">The sequence shown here is derived from an EMBL/GenBank/DDBJ whole genome shotgun (WGS) entry which is preliminary data.</text>
</comment>
<protein>
    <submittedName>
        <fullName evidence="1">Uncharacterized protein</fullName>
    </submittedName>
</protein>
<evidence type="ECO:0000313" key="1">
    <source>
        <dbReference type="EMBL" id="GAA0210795.1"/>
    </source>
</evidence>
<accession>A0ABN0T3B7</accession>
<reference evidence="1 2" key="1">
    <citation type="journal article" date="2019" name="Int. J. Syst. Evol. Microbiol.">
        <title>The Global Catalogue of Microorganisms (GCM) 10K type strain sequencing project: providing services to taxonomists for standard genome sequencing and annotation.</title>
        <authorList>
            <consortium name="The Broad Institute Genomics Platform"/>
            <consortium name="The Broad Institute Genome Sequencing Center for Infectious Disease"/>
            <person name="Wu L."/>
            <person name="Ma J."/>
        </authorList>
    </citation>
    <scope>NUCLEOTIDE SEQUENCE [LARGE SCALE GENOMIC DNA]</scope>
    <source>
        <strain evidence="1 2">JCM 8542</strain>
    </source>
</reference>
<proteinExistence type="predicted"/>
<name>A0ABN0T3B7_9FIRM</name>
<dbReference type="InterPro" id="IPR050179">
    <property type="entry name" value="Trans_hexapeptide_repeat"/>
</dbReference>
<keyword evidence="2" id="KW-1185">Reference proteome</keyword>
<gene>
    <name evidence="1" type="ORF">GCM10008919_12680</name>
</gene>
<dbReference type="PANTHER" id="PTHR43300">
    <property type="entry name" value="ACETYLTRANSFERASE"/>
    <property type="match status" value="1"/>
</dbReference>
<dbReference type="EMBL" id="BAAACR010000008">
    <property type="protein sequence ID" value="GAA0210795.1"/>
    <property type="molecule type" value="Genomic_DNA"/>
</dbReference>
<dbReference type="CDD" id="cd03349">
    <property type="entry name" value="LbH_XAT"/>
    <property type="match status" value="1"/>
</dbReference>
<dbReference type="PANTHER" id="PTHR43300:SF11">
    <property type="entry name" value="ACETYLTRANSFERASE RV3034C-RELATED"/>
    <property type="match status" value="1"/>
</dbReference>
<dbReference type="SUPFAM" id="SSF51161">
    <property type="entry name" value="Trimeric LpxA-like enzymes"/>
    <property type="match status" value="1"/>
</dbReference>
<dbReference type="InterPro" id="IPR011004">
    <property type="entry name" value="Trimer_LpxA-like_sf"/>
</dbReference>